<evidence type="ECO:0000256" key="4">
    <source>
        <dbReference type="ARBA" id="ARBA00023244"/>
    </source>
</evidence>
<dbReference type="Gene3D" id="3.40.1010.10">
    <property type="entry name" value="Cobalt-precorrin-4 Transmethylase, Domain 1"/>
    <property type="match status" value="1"/>
</dbReference>
<dbReference type="Pfam" id="PF00590">
    <property type="entry name" value="TP_methylase"/>
    <property type="match status" value="1"/>
</dbReference>
<name>A0A7X1AZK2_9BACT</name>
<dbReference type="PANTHER" id="PTHR45790:SF3">
    <property type="entry name" value="S-ADENOSYL-L-METHIONINE-DEPENDENT UROPORPHYRINOGEN III METHYLTRANSFERASE, CHLOROPLASTIC"/>
    <property type="match status" value="1"/>
</dbReference>
<evidence type="ECO:0000256" key="3">
    <source>
        <dbReference type="ARBA" id="ARBA00022691"/>
    </source>
</evidence>
<keyword evidence="4" id="KW-0627">Porphyrin biosynthesis</keyword>
<evidence type="ECO:0000256" key="2">
    <source>
        <dbReference type="ARBA" id="ARBA00022679"/>
    </source>
</evidence>
<accession>A0A7X1AZK2</accession>
<evidence type="ECO:0000313" key="7">
    <source>
        <dbReference type="Proteomes" id="UP000525652"/>
    </source>
</evidence>
<keyword evidence="3" id="KW-0949">S-adenosyl-L-methionine</keyword>
<dbReference type="GO" id="GO:0004851">
    <property type="term" value="F:uroporphyrin-III C-methyltransferase activity"/>
    <property type="evidence" value="ECO:0007669"/>
    <property type="project" value="TreeGrafter"/>
</dbReference>
<keyword evidence="7" id="KW-1185">Reference proteome</keyword>
<dbReference type="InterPro" id="IPR014776">
    <property type="entry name" value="4pyrrole_Mease_sub2"/>
</dbReference>
<dbReference type="InterPro" id="IPR014777">
    <property type="entry name" value="4pyrrole_Mease_sub1"/>
</dbReference>
<keyword evidence="1" id="KW-0489">Methyltransferase</keyword>
<evidence type="ECO:0000256" key="1">
    <source>
        <dbReference type="ARBA" id="ARBA00022603"/>
    </source>
</evidence>
<reference evidence="6 7" key="1">
    <citation type="submission" date="2020-07" db="EMBL/GenBank/DDBJ databases">
        <authorList>
            <person name="Feng X."/>
        </authorList>
    </citation>
    <scope>NUCLEOTIDE SEQUENCE [LARGE SCALE GENOMIC DNA]</scope>
    <source>
        <strain evidence="6 7">JCM14086</strain>
    </source>
</reference>
<sequence>MKLQTVLNALDSHRLHRAPEWDDSLRTILIRHEADLVLLDSPPNPQIWKEGIDGFIAVDGTLCFRHGDPLGIALRQLFVHCVTFVGAAPSLKQCTLEAIEAIEEADVCLHDTLFDPSILRKLKPGATLFNVGKRCGKHAVRQSDINRLILNHARMGLRVARLKAGDPGIYGRLCEETDALTDHGLPFHVQPAVSSLSVATTGSGLLLTRRGCHRGFTVMTPRCAGGVIGELNPSSMDLPIILFMASHIVRESIENLRKNGLKAHTPAAIIYDAGTPSEEIIEGTVETLPDIVDQLPRRTGLVYLGEGVTHGLWPKFGPLAGEKFQLPDDAPDEVLHRLHDLGGSRSPNPEAPMILDLETLEALALRRFVRNLAPCAA</sequence>
<evidence type="ECO:0000313" key="6">
    <source>
        <dbReference type="EMBL" id="MBC2602876.1"/>
    </source>
</evidence>
<dbReference type="SUPFAM" id="SSF53790">
    <property type="entry name" value="Tetrapyrrole methylase"/>
    <property type="match status" value="1"/>
</dbReference>
<proteinExistence type="predicted"/>
<feature type="domain" description="Tetrapyrrole methylase" evidence="5">
    <location>
        <begin position="82"/>
        <end position="288"/>
    </location>
</feature>
<comment type="caution">
    <text evidence="6">The sequence shown here is derived from an EMBL/GenBank/DDBJ whole genome shotgun (WGS) entry which is preliminary data.</text>
</comment>
<dbReference type="AlphaFoldDB" id="A0A7X1AZK2"/>
<protein>
    <recommendedName>
        <fullName evidence="5">Tetrapyrrole methylase domain-containing protein</fullName>
    </recommendedName>
</protein>
<dbReference type="GO" id="GO:0019354">
    <property type="term" value="P:siroheme biosynthetic process"/>
    <property type="evidence" value="ECO:0007669"/>
    <property type="project" value="TreeGrafter"/>
</dbReference>
<evidence type="ECO:0000259" key="5">
    <source>
        <dbReference type="Pfam" id="PF00590"/>
    </source>
</evidence>
<dbReference type="InterPro" id="IPR050161">
    <property type="entry name" value="Siro_Cobalamin_biosynth"/>
</dbReference>
<dbReference type="Proteomes" id="UP000525652">
    <property type="component" value="Unassembled WGS sequence"/>
</dbReference>
<organism evidence="6 7">
    <name type="scientific">Puniceicoccus vermicola</name>
    <dbReference type="NCBI Taxonomy" id="388746"/>
    <lineage>
        <taxon>Bacteria</taxon>
        <taxon>Pseudomonadati</taxon>
        <taxon>Verrucomicrobiota</taxon>
        <taxon>Opitutia</taxon>
        <taxon>Puniceicoccales</taxon>
        <taxon>Puniceicoccaceae</taxon>
        <taxon>Puniceicoccus</taxon>
    </lineage>
</organism>
<dbReference type="PANTHER" id="PTHR45790">
    <property type="entry name" value="SIROHEME SYNTHASE-RELATED"/>
    <property type="match status" value="1"/>
</dbReference>
<gene>
    <name evidence="6" type="ORF">H5P30_13920</name>
</gene>
<dbReference type="RefSeq" id="WP_185693542.1">
    <property type="nucleotide sequence ID" value="NZ_JACHVA010000102.1"/>
</dbReference>
<dbReference type="InterPro" id="IPR035996">
    <property type="entry name" value="4pyrrol_Methylase_sf"/>
</dbReference>
<dbReference type="Gene3D" id="3.30.950.10">
    <property type="entry name" value="Methyltransferase, Cobalt-precorrin-4 Transmethylase, Domain 2"/>
    <property type="match status" value="1"/>
</dbReference>
<dbReference type="InterPro" id="IPR000878">
    <property type="entry name" value="4pyrrol_Mease"/>
</dbReference>
<keyword evidence="2" id="KW-0808">Transferase</keyword>
<dbReference type="EMBL" id="JACHVA010000102">
    <property type="protein sequence ID" value="MBC2602876.1"/>
    <property type="molecule type" value="Genomic_DNA"/>
</dbReference>
<dbReference type="GO" id="GO:0032259">
    <property type="term" value="P:methylation"/>
    <property type="evidence" value="ECO:0007669"/>
    <property type="project" value="UniProtKB-KW"/>
</dbReference>